<dbReference type="GO" id="GO:0008360">
    <property type="term" value="P:regulation of cell shape"/>
    <property type="evidence" value="ECO:0007669"/>
    <property type="project" value="UniProtKB-KW"/>
</dbReference>
<dbReference type="PANTHER" id="PTHR34138:SF1">
    <property type="entry name" value="CELL SHAPE-DETERMINING PROTEIN MREC"/>
    <property type="match status" value="1"/>
</dbReference>
<protein>
    <recommendedName>
        <fullName evidence="2">Cell shape-determining protein MreC</fullName>
    </recommendedName>
    <alternativeName>
        <fullName evidence="4">Cell shape protein MreC</fullName>
    </alternativeName>
</protein>
<dbReference type="InterPro" id="IPR042175">
    <property type="entry name" value="Cell/Rod_MreC_2"/>
</dbReference>
<evidence type="ECO:0000256" key="3">
    <source>
        <dbReference type="ARBA" id="ARBA00022960"/>
    </source>
</evidence>
<reference evidence="6" key="1">
    <citation type="journal article" date="2015" name="Nature">
        <title>Complex archaea that bridge the gap between prokaryotes and eukaryotes.</title>
        <authorList>
            <person name="Spang A."/>
            <person name="Saw J.H."/>
            <person name="Jorgensen S.L."/>
            <person name="Zaremba-Niedzwiedzka K."/>
            <person name="Martijn J."/>
            <person name="Lind A.E."/>
            <person name="van Eijk R."/>
            <person name="Schleper C."/>
            <person name="Guy L."/>
            <person name="Ettema T.J."/>
        </authorList>
    </citation>
    <scope>NUCLEOTIDE SEQUENCE</scope>
</reference>
<feature type="domain" description="Rod shape-determining protein MreC beta-barrel core" evidence="5">
    <location>
        <begin position="22"/>
        <end position="162"/>
    </location>
</feature>
<dbReference type="GO" id="GO:0005886">
    <property type="term" value="C:plasma membrane"/>
    <property type="evidence" value="ECO:0007669"/>
    <property type="project" value="TreeGrafter"/>
</dbReference>
<dbReference type="Gene3D" id="2.40.10.350">
    <property type="entry name" value="Rod shape-determining protein MreC, domain 2"/>
    <property type="match status" value="1"/>
</dbReference>
<evidence type="ECO:0000256" key="2">
    <source>
        <dbReference type="ARBA" id="ARBA00013855"/>
    </source>
</evidence>
<comment type="caution">
    <text evidence="6">The sequence shown here is derived from an EMBL/GenBank/DDBJ whole genome shotgun (WGS) entry which is preliminary data.</text>
</comment>
<feature type="non-terminal residue" evidence="6">
    <location>
        <position position="1"/>
    </location>
</feature>
<dbReference type="PANTHER" id="PTHR34138">
    <property type="entry name" value="CELL SHAPE-DETERMINING PROTEIN MREC"/>
    <property type="match status" value="1"/>
</dbReference>
<dbReference type="Gene3D" id="2.40.10.340">
    <property type="entry name" value="Rod shape-determining protein MreC, domain 1"/>
    <property type="match status" value="1"/>
</dbReference>
<comment type="similarity">
    <text evidence="1">Belongs to the MreC family.</text>
</comment>
<evidence type="ECO:0000313" key="6">
    <source>
        <dbReference type="EMBL" id="KKK83191.1"/>
    </source>
</evidence>
<accession>A0A0F9BFJ8</accession>
<dbReference type="NCBIfam" id="TIGR00219">
    <property type="entry name" value="mreC"/>
    <property type="match status" value="1"/>
</dbReference>
<dbReference type="AlphaFoldDB" id="A0A0F9BFJ8"/>
<dbReference type="InterPro" id="IPR007221">
    <property type="entry name" value="MreC"/>
</dbReference>
<gene>
    <name evidence="6" type="ORF">LCGC14_2795850</name>
</gene>
<dbReference type="InterPro" id="IPR055342">
    <property type="entry name" value="MreC_beta-barrel_core"/>
</dbReference>
<keyword evidence="3" id="KW-0133">Cell shape</keyword>
<evidence type="ECO:0000259" key="5">
    <source>
        <dbReference type="Pfam" id="PF04085"/>
    </source>
</evidence>
<name>A0A0F9BFJ8_9ZZZZ</name>
<evidence type="ECO:0000256" key="4">
    <source>
        <dbReference type="ARBA" id="ARBA00032089"/>
    </source>
</evidence>
<dbReference type="Pfam" id="PF04085">
    <property type="entry name" value="MreC"/>
    <property type="match status" value="1"/>
</dbReference>
<dbReference type="InterPro" id="IPR042177">
    <property type="entry name" value="Cell/Rod_1"/>
</dbReference>
<sequence length="174" mass="19596">IRRRERSRTLADISGVLSGALMDNWYQTIIIDKGKAEGVEKWQPVIIPESIVGHVMDVSTHYAKVLLIVDRNSAVDATVQRTRARGIIKGEAKGRFFFNYVLRKDDIRVGDKVVSSGFDGVFPKGLPIGSVSGVIRRNSGIFQEVYVSPHVDFEKLEEVMVLLNLQRHDFVNKE</sequence>
<dbReference type="EMBL" id="LAZR01052337">
    <property type="protein sequence ID" value="KKK83191.1"/>
    <property type="molecule type" value="Genomic_DNA"/>
</dbReference>
<proteinExistence type="inferred from homology"/>
<evidence type="ECO:0000256" key="1">
    <source>
        <dbReference type="ARBA" id="ARBA00009369"/>
    </source>
</evidence>
<organism evidence="6">
    <name type="scientific">marine sediment metagenome</name>
    <dbReference type="NCBI Taxonomy" id="412755"/>
    <lineage>
        <taxon>unclassified sequences</taxon>
        <taxon>metagenomes</taxon>
        <taxon>ecological metagenomes</taxon>
    </lineage>
</organism>